<dbReference type="PANTHER" id="PTHR43377">
    <property type="entry name" value="BILIVERDIN REDUCTASE A"/>
    <property type="match status" value="1"/>
</dbReference>
<evidence type="ECO:0000256" key="1">
    <source>
        <dbReference type="ARBA" id="ARBA00010928"/>
    </source>
</evidence>
<organism evidence="4">
    <name type="scientific">Planktothricoides raciborskii GIHE-MW2</name>
    <dbReference type="NCBI Taxonomy" id="2792601"/>
    <lineage>
        <taxon>Bacteria</taxon>
        <taxon>Bacillati</taxon>
        <taxon>Cyanobacteriota</taxon>
        <taxon>Cyanophyceae</taxon>
        <taxon>Oscillatoriophycideae</taxon>
        <taxon>Oscillatoriales</taxon>
        <taxon>Oscillatoriaceae</taxon>
        <taxon>Planktothricoides</taxon>
    </lineage>
</organism>
<evidence type="ECO:0000259" key="2">
    <source>
        <dbReference type="Pfam" id="PF01408"/>
    </source>
</evidence>
<reference evidence="4" key="1">
    <citation type="submission" date="2024-07" db="EMBL/GenBank/DDBJ databases">
        <authorList>
            <person name="Kim Y.J."/>
            <person name="Jeong J.Y."/>
        </authorList>
    </citation>
    <scope>NUCLEOTIDE SEQUENCE</scope>
    <source>
        <strain evidence="4">GIHE-MW2</strain>
    </source>
</reference>
<accession>A0AAU8JPQ9</accession>
<evidence type="ECO:0000313" key="4">
    <source>
        <dbReference type="EMBL" id="XCM40136.1"/>
    </source>
</evidence>
<dbReference type="RefSeq" id="WP_054469638.1">
    <property type="nucleotide sequence ID" value="NZ_CP159837.1"/>
</dbReference>
<gene>
    <name evidence="4" type="ORF">ABWT76_002400</name>
</gene>
<dbReference type="Gene3D" id="3.40.50.720">
    <property type="entry name" value="NAD(P)-binding Rossmann-like Domain"/>
    <property type="match status" value="1"/>
</dbReference>
<sequence>MTLPIRVGMVGTGFTAKLRAPTLQEDPRSQLVAVTGHTPEKTQEFSQIYQATAVNSWQELVDRDDVDLIMICTINRDHGPVARAALEAGKHVVVEYPLSLDPLEAETLLALADRQRRLLHIEHIELLGGVHNALKASLAEAGEVFYARYATISSKRPAPRSWTYHPDLFGFPFTGALSRLHRLTDIWGTVATVSAQSQFWPSPQPEYFTACLCTAQLRFTCGAIAELIYGKGERFWKDERKLEVYGDRGTLVFDGDQGQLFRDADITEIPVGSRRGLFAQDTTMVLDHLIDGTPLYINAIDSVYTLKIADAIRVAGETGQVVSISAPE</sequence>
<dbReference type="SUPFAM" id="SSF55347">
    <property type="entry name" value="Glyceraldehyde-3-phosphate dehydrogenase-like, C-terminal domain"/>
    <property type="match status" value="1"/>
</dbReference>
<dbReference type="InterPro" id="IPR051450">
    <property type="entry name" value="Gfo/Idh/MocA_Oxidoreductases"/>
</dbReference>
<evidence type="ECO:0000259" key="3">
    <source>
        <dbReference type="Pfam" id="PF02894"/>
    </source>
</evidence>
<dbReference type="PANTHER" id="PTHR43377:SF10">
    <property type="entry name" value="BILIVERDIN REDUCTASE"/>
    <property type="match status" value="1"/>
</dbReference>
<feature type="domain" description="Gfo/Idh/MocA-like oxidoreductase C-terminal" evidence="3">
    <location>
        <begin position="142"/>
        <end position="323"/>
    </location>
</feature>
<dbReference type="Pfam" id="PF01408">
    <property type="entry name" value="GFO_IDH_MocA"/>
    <property type="match status" value="1"/>
</dbReference>
<protein>
    <submittedName>
        <fullName evidence="4">Gfo/Idh/MocA family oxidoreductase</fullName>
    </submittedName>
</protein>
<comment type="similarity">
    <text evidence="1">Belongs to the Gfo/Idh/MocA family.</text>
</comment>
<feature type="domain" description="Gfo/Idh/MocA-like oxidoreductase N-terminal" evidence="2">
    <location>
        <begin position="5"/>
        <end position="123"/>
    </location>
</feature>
<dbReference type="Gene3D" id="3.30.360.10">
    <property type="entry name" value="Dihydrodipicolinate Reductase, domain 2"/>
    <property type="match status" value="1"/>
</dbReference>
<name>A0AAU8JPQ9_9CYAN</name>
<dbReference type="Pfam" id="PF02894">
    <property type="entry name" value="GFO_IDH_MocA_C"/>
    <property type="match status" value="1"/>
</dbReference>
<proteinExistence type="inferred from homology"/>
<dbReference type="EMBL" id="CP159837">
    <property type="protein sequence ID" value="XCM40136.1"/>
    <property type="molecule type" value="Genomic_DNA"/>
</dbReference>
<dbReference type="InterPro" id="IPR036291">
    <property type="entry name" value="NAD(P)-bd_dom_sf"/>
</dbReference>
<dbReference type="InterPro" id="IPR000683">
    <property type="entry name" value="Gfo/Idh/MocA-like_OxRdtase_N"/>
</dbReference>
<dbReference type="InterPro" id="IPR004104">
    <property type="entry name" value="Gfo/Idh/MocA-like_OxRdtase_C"/>
</dbReference>
<dbReference type="AlphaFoldDB" id="A0AAU8JPQ9"/>
<dbReference type="GO" id="GO:0000166">
    <property type="term" value="F:nucleotide binding"/>
    <property type="evidence" value="ECO:0007669"/>
    <property type="project" value="InterPro"/>
</dbReference>
<dbReference type="SUPFAM" id="SSF51735">
    <property type="entry name" value="NAD(P)-binding Rossmann-fold domains"/>
    <property type="match status" value="1"/>
</dbReference>